<sequence length="53" mass="6135">MAVSREVKELQNRLDDLLERWLTATPAERAQLVLEKMRLEEALEAAKRRAKAS</sequence>
<dbReference type="RefSeq" id="WP_264842758.1">
    <property type="nucleotide sequence ID" value="NZ_AP025628.1"/>
</dbReference>
<proteinExistence type="predicted"/>
<organism evidence="1 2">
    <name type="scientific">Caldinitratiruptor microaerophilus</name>
    <dbReference type="NCBI Taxonomy" id="671077"/>
    <lineage>
        <taxon>Bacteria</taxon>
        <taxon>Bacillati</taxon>
        <taxon>Bacillota</taxon>
        <taxon>Clostridia</taxon>
        <taxon>Eubacteriales</taxon>
        <taxon>Symbiobacteriaceae</taxon>
        <taxon>Caldinitratiruptor</taxon>
    </lineage>
</organism>
<gene>
    <name evidence="1" type="ORF">caldi_32520</name>
</gene>
<dbReference type="Proteomes" id="UP001163687">
    <property type="component" value="Chromosome"/>
</dbReference>
<protein>
    <submittedName>
        <fullName evidence="1">Uncharacterized protein</fullName>
    </submittedName>
</protein>
<dbReference type="EMBL" id="AP025628">
    <property type="protein sequence ID" value="BDG62162.1"/>
    <property type="molecule type" value="Genomic_DNA"/>
</dbReference>
<accession>A0AA35CMZ1</accession>
<evidence type="ECO:0000313" key="2">
    <source>
        <dbReference type="Proteomes" id="UP001163687"/>
    </source>
</evidence>
<dbReference type="AlphaFoldDB" id="A0AA35CMZ1"/>
<keyword evidence="2" id="KW-1185">Reference proteome</keyword>
<dbReference type="KEGG" id="cmic:caldi_32520"/>
<name>A0AA35CMZ1_9FIRM</name>
<evidence type="ECO:0000313" key="1">
    <source>
        <dbReference type="EMBL" id="BDG62162.1"/>
    </source>
</evidence>
<reference evidence="1" key="1">
    <citation type="submission" date="2022-03" db="EMBL/GenBank/DDBJ databases">
        <title>Complete genome sequence of Caldinitratiruptor microaerophilus.</title>
        <authorList>
            <person name="Mukaiyama R."/>
            <person name="Nishiyama T."/>
            <person name="Ueda K."/>
        </authorList>
    </citation>
    <scope>NUCLEOTIDE SEQUENCE</scope>
    <source>
        <strain evidence="1">JCM 16183</strain>
    </source>
</reference>